<dbReference type="AlphaFoldDB" id="A0A5S9XI30"/>
<dbReference type="ExpressionAtlas" id="A0A5S9XI30">
    <property type="expression patterns" value="differential"/>
</dbReference>
<evidence type="ECO:0000313" key="4">
    <source>
        <dbReference type="Proteomes" id="UP000434276"/>
    </source>
</evidence>
<evidence type="ECO:0000259" key="2">
    <source>
        <dbReference type="Pfam" id="PF02778"/>
    </source>
</evidence>
<dbReference type="Pfam" id="PF02778">
    <property type="entry name" value="tRNA_int_endo_N"/>
    <property type="match status" value="1"/>
</dbReference>
<dbReference type="InterPro" id="IPR006678">
    <property type="entry name" value="tRNA_intron_Endonuc_N"/>
</dbReference>
<dbReference type="OrthoDB" id="10249562at2759"/>
<feature type="signal peptide" evidence="1">
    <location>
        <begin position="1"/>
        <end position="23"/>
    </location>
</feature>
<sequence length="119" mass="14161">MAPRWKWALGFLSSCNVFLSEQAELLDRYCFGRLVFGAEKDKRWIQLSYEEAFFLFYKLKCIKISLHGRSLGYNMELISWCIDITHLFSTLKTPFLFSPLAGMIENYTVEEQTVRRWRN</sequence>
<proteinExistence type="predicted"/>
<keyword evidence="1" id="KW-0732">Signal</keyword>
<accession>A0A5S9XI30</accession>
<protein>
    <recommendedName>
        <fullName evidence="2">tRNA intron endonuclease N-terminal domain-containing protein</fullName>
    </recommendedName>
</protein>
<evidence type="ECO:0000313" key="3">
    <source>
        <dbReference type="EMBL" id="CAA0384586.1"/>
    </source>
</evidence>
<dbReference type="Proteomes" id="UP000434276">
    <property type="component" value="Unassembled WGS sequence"/>
</dbReference>
<gene>
    <name evidence="3" type="ORF">C24_LOCUS14770</name>
</gene>
<reference evidence="3 4" key="1">
    <citation type="submission" date="2019-12" db="EMBL/GenBank/DDBJ databases">
        <authorList>
            <person name="Jiao W.-B."/>
            <person name="Schneeberger K."/>
        </authorList>
    </citation>
    <scope>NUCLEOTIDE SEQUENCE [LARGE SCALE GENOMIC DNA]</scope>
    <source>
        <strain evidence="4">cv. C24</strain>
    </source>
</reference>
<organism evidence="3 4">
    <name type="scientific">Arabidopsis thaliana</name>
    <name type="common">Mouse-ear cress</name>
    <dbReference type="NCBI Taxonomy" id="3702"/>
    <lineage>
        <taxon>Eukaryota</taxon>
        <taxon>Viridiplantae</taxon>
        <taxon>Streptophyta</taxon>
        <taxon>Embryophyta</taxon>
        <taxon>Tracheophyta</taxon>
        <taxon>Spermatophyta</taxon>
        <taxon>Magnoliopsida</taxon>
        <taxon>eudicotyledons</taxon>
        <taxon>Gunneridae</taxon>
        <taxon>Pentapetalae</taxon>
        <taxon>rosids</taxon>
        <taxon>malvids</taxon>
        <taxon>Brassicales</taxon>
        <taxon>Brassicaceae</taxon>
        <taxon>Camelineae</taxon>
        <taxon>Arabidopsis</taxon>
    </lineage>
</organism>
<dbReference type="GO" id="GO:0006388">
    <property type="term" value="P:tRNA splicing, via endonucleolytic cleavage and ligation"/>
    <property type="evidence" value="ECO:0007669"/>
    <property type="project" value="InterPro"/>
</dbReference>
<dbReference type="EMBL" id="CACSHJ010000089">
    <property type="protein sequence ID" value="CAA0384586.1"/>
    <property type="molecule type" value="Genomic_DNA"/>
</dbReference>
<dbReference type="GO" id="GO:0000213">
    <property type="term" value="F:tRNA-intron lyase activity"/>
    <property type="evidence" value="ECO:0007669"/>
    <property type="project" value="InterPro"/>
</dbReference>
<evidence type="ECO:0000256" key="1">
    <source>
        <dbReference type="SAM" id="SignalP"/>
    </source>
</evidence>
<feature type="domain" description="tRNA intron endonuclease N-terminal" evidence="2">
    <location>
        <begin position="10"/>
        <end position="73"/>
    </location>
</feature>
<name>A0A5S9XI30_ARATH</name>
<feature type="chain" id="PRO_5025055550" description="tRNA intron endonuclease N-terminal domain-containing protein" evidence="1">
    <location>
        <begin position="24"/>
        <end position="119"/>
    </location>
</feature>